<dbReference type="InterPro" id="IPR002347">
    <property type="entry name" value="SDR_fam"/>
</dbReference>
<dbReference type="GO" id="GO:0016616">
    <property type="term" value="F:oxidoreductase activity, acting on the CH-OH group of donors, NAD or NADP as acceptor"/>
    <property type="evidence" value="ECO:0007669"/>
    <property type="project" value="UniProtKB-ARBA"/>
</dbReference>
<feature type="region of interest" description="Disordered" evidence="4">
    <location>
        <begin position="1"/>
        <end position="22"/>
    </location>
</feature>
<name>A0A0B7KFR0_BIOOC</name>
<organism evidence="6">
    <name type="scientific">Bionectria ochroleuca</name>
    <name type="common">Gliocladium roseum</name>
    <dbReference type="NCBI Taxonomy" id="29856"/>
    <lineage>
        <taxon>Eukaryota</taxon>
        <taxon>Fungi</taxon>
        <taxon>Dikarya</taxon>
        <taxon>Ascomycota</taxon>
        <taxon>Pezizomycotina</taxon>
        <taxon>Sordariomycetes</taxon>
        <taxon>Hypocreomycetidae</taxon>
        <taxon>Hypocreales</taxon>
        <taxon>Bionectriaceae</taxon>
        <taxon>Clonostachys</taxon>
    </lineage>
</organism>
<feature type="domain" description="Ketoreductase" evidence="5">
    <location>
        <begin position="34"/>
        <end position="220"/>
    </location>
</feature>
<feature type="compositionally biased region" description="Basic and acidic residues" evidence="4">
    <location>
        <begin position="1"/>
        <end position="17"/>
    </location>
</feature>
<dbReference type="Gene3D" id="3.40.50.720">
    <property type="entry name" value="NAD(P)-binding Rossmann-like Domain"/>
    <property type="match status" value="1"/>
</dbReference>
<evidence type="ECO:0000256" key="4">
    <source>
        <dbReference type="SAM" id="MobiDB-lite"/>
    </source>
</evidence>
<dbReference type="PANTHER" id="PTHR43008:SF1">
    <property type="entry name" value="NADP-DEPENDENT MANNITOL DEHYDROGENASE-RELATED"/>
    <property type="match status" value="1"/>
</dbReference>
<dbReference type="FunFam" id="3.40.50.720:FF:000084">
    <property type="entry name" value="Short-chain dehydrogenase reductase"/>
    <property type="match status" value="1"/>
</dbReference>
<keyword evidence="3" id="KW-0560">Oxidoreductase</keyword>
<evidence type="ECO:0000259" key="5">
    <source>
        <dbReference type="SMART" id="SM00822"/>
    </source>
</evidence>
<reference evidence="6" key="1">
    <citation type="submission" date="2015-01" db="EMBL/GenBank/DDBJ databases">
        <authorList>
            <person name="Durling Mikael"/>
        </authorList>
    </citation>
    <scope>NUCLEOTIDE SEQUENCE</scope>
</reference>
<protein>
    <recommendedName>
        <fullName evidence="5">Ketoreductase domain-containing protein</fullName>
    </recommendedName>
</protein>
<dbReference type="PANTHER" id="PTHR43008">
    <property type="entry name" value="BENZIL REDUCTASE"/>
    <property type="match status" value="1"/>
</dbReference>
<dbReference type="InterPro" id="IPR036291">
    <property type="entry name" value="NAD(P)-bd_dom_sf"/>
</dbReference>
<dbReference type="PRINTS" id="PR00080">
    <property type="entry name" value="SDRFAMILY"/>
</dbReference>
<keyword evidence="2" id="KW-0521">NADP</keyword>
<evidence type="ECO:0000256" key="3">
    <source>
        <dbReference type="ARBA" id="ARBA00023002"/>
    </source>
</evidence>
<gene>
    <name evidence="6" type="ORF">BN869_000012476_1</name>
</gene>
<dbReference type="SMART" id="SM00822">
    <property type="entry name" value="PKS_KR"/>
    <property type="match status" value="1"/>
</dbReference>
<comment type="similarity">
    <text evidence="1">Belongs to the short-chain dehydrogenases/reductases (SDR) family.</text>
</comment>
<dbReference type="GO" id="GO:0050664">
    <property type="term" value="F:oxidoreductase activity, acting on NAD(P)H, oxygen as acceptor"/>
    <property type="evidence" value="ECO:0007669"/>
    <property type="project" value="TreeGrafter"/>
</dbReference>
<proteinExistence type="inferred from homology"/>
<dbReference type="Pfam" id="PF13561">
    <property type="entry name" value="adh_short_C2"/>
    <property type="match status" value="1"/>
</dbReference>
<evidence type="ECO:0000313" key="6">
    <source>
        <dbReference type="EMBL" id="CEO56418.1"/>
    </source>
</evidence>
<evidence type="ECO:0000256" key="1">
    <source>
        <dbReference type="ARBA" id="ARBA00006484"/>
    </source>
</evidence>
<sequence>MSMTEEQCRIDDRDSRPTPDIPNNVLDQFKMNGKVSIVTGASRGIGAAIAEGLAEAGSHLVLVYSSHNPSMDERAEQLAKIHGVRVSNVRCDVTNFEAVKDLVARVRTDFGKVDVFVANAGVCNPNPILESSLEDYHAEMNVNVHGVVYCAKAVGPLFKQQGFGNFIITTSICASVVTVPVDHVAYNTSKAAALQFGKSIAREWRGFARVNMVSPGWIDTAMSEDRASLNEARRMAPLGRLGDVRELKAAYLYLASSASSFVTGAEIVVDGGYTLP</sequence>
<dbReference type="PRINTS" id="PR00081">
    <property type="entry name" value="GDHRDH"/>
</dbReference>
<dbReference type="AlphaFoldDB" id="A0A0B7KFR0"/>
<accession>A0A0B7KFR0</accession>
<evidence type="ECO:0000256" key="2">
    <source>
        <dbReference type="ARBA" id="ARBA00022857"/>
    </source>
</evidence>
<dbReference type="EMBL" id="CDPU01000066">
    <property type="protein sequence ID" value="CEO56418.1"/>
    <property type="molecule type" value="Genomic_DNA"/>
</dbReference>
<dbReference type="SUPFAM" id="SSF51735">
    <property type="entry name" value="NAD(P)-binding Rossmann-fold domains"/>
    <property type="match status" value="1"/>
</dbReference>
<dbReference type="InterPro" id="IPR057326">
    <property type="entry name" value="KR_dom"/>
</dbReference>